<comment type="caution">
    <text evidence="9">The sequence shown here is derived from an EMBL/GenBank/DDBJ whole genome shotgun (WGS) entry which is preliminary data.</text>
</comment>
<evidence type="ECO:0000313" key="9">
    <source>
        <dbReference type="EMBL" id="MEQ2556983.1"/>
    </source>
</evidence>
<keyword evidence="3" id="KW-1003">Cell membrane</keyword>
<dbReference type="CDD" id="cd06354">
    <property type="entry name" value="PBP1_PrnA-like"/>
    <property type="match status" value="1"/>
</dbReference>
<evidence type="ECO:0000259" key="8">
    <source>
        <dbReference type="Pfam" id="PF02608"/>
    </source>
</evidence>
<dbReference type="EMBL" id="JBBMEX010000002">
    <property type="protein sequence ID" value="MEQ2556983.1"/>
    <property type="molecule type" value="Genomic_DNA"/>
</dbReference>
<keyword evidence="5" id="KW-0472">Membrane</keyword>
<comment type="subcellular location">
    <subcellularLocation>
        <location evidence="1">Cell membrane</location>
        <topology evidence="1">Lipid-anchor</topology>
    </subcellularLocation>
</comment>
<evidence type="ECO:0000256" key="7">
    <source>
        <dbReference type="SAM" id="SignalP"/>
    </source>
</evidence>
<dbReference type="PANTHER" id="PTHR34296:SF2">
    <property type="entry name" value="ABC TRANSPORTER GUANOSINE-BINDING PROTEIN NUPN"/>
    <property type="match status" value="1"/>
</dbReference>
<organism evidence="9 10">
    <name type="scientific">Maccoyibacter intestinihominis</name>
    <dbReference type="NCBI Taxonomy" id="3133499"/>
    <lineage>
        <taxon>Bacteria</taxon>
        <taxon>Bacillati</taxon>
        <taxon>Bacillota</taxon>
        <taxon>Clostridia</taxon>
        <taxon>Lachnospirales</taxon>
        <taxon>Lachnospiraceae</taxon>
        <taxon>Maccoyibacter</taxon>
    </lineage>
</organism>
<keyword evidence="10" id="KW-1185">Reference proteome</keyword>
<dbReference type="InterPro" id="IPR003760">
    <property type="entry name" value="PnrA-like"/>
</dbReference>
<sequence length="379" mass="42242">MKHRYIKQKIKGTLIFLMAVSLSACGVKEEKNRQQAEENSADESISKDGTYEIAFISGEGELDDSGFHESSWEGIAEYADENRITYSYYRPANDTRQAREEAVRTAAKKGAKIIISQGYPFEEVIAHMQNEYPKIQFLMLDAKPRKSGQKAELASNVHCILFREEEAGYLAGYAAVCEGYTRLGFLGGKEIAPVQRYGSGFIQGAEYAAMEMEREITLKYQYTDTFLPSDEVQQKSKEWYEDGVQVIFACNGGASVSVMQTAEELDGKVIGVDADQSAVSPTVLTSAGKNLKGAVTEALDTLYENGGVWSGKQAGKTITLGAKEEGVGLPQEEEAWRFENFTQRDYRKIYRGLKREEQEILSGNATMPKTERVHLELPE</sequence>
<dbReference type="SUPFAM" id="SSF53822">
    <property type="entry name" value="Periplasmic binding protein-like I"/>
    <property type="match status" value="1"/>
</dbReference>
<evidence type="ECO:0000256" key="1">
    <source>
        <dbReference type="ARBA" id="ARBA00004193"/>
    </source>
</evidence>
<keyword evidence="4 7" id="KW-0732">Signal</keyword>
<dbReference type="PANTHER" id="PTHR34296">
    <property type="entry name" value="TRANSCRIPTIONAL ACTIVATOR PROTEIN MED"/>
    <property type="match status" value="1"/>
</dbReference>
<feature type="domain" description="ABC transporter substrate-binding protein PnrA-like" evidence="8">
    <location>
        <begin position="59"/>
        <end position="345"/>
    </location>
</feature>
<comment type="similarity">
    <text evidence="2">Belongs to the BMP lipoprotein family.</text>
</comment>
<evidence type="ECO:0000256" key="5">
    <source>
        <dbReference type="ARBA" id="ARBA00023136"/>
    </source>
</evidence>
<name>A0ABV1HB96_9FIRM</name>
<dbReference type="Proteomes" id="UP001454489">
    <property type="component" value="Unassembled WGS sequence"/>
</dbReference>
<evidence type="ECO:0000256" key="2">
    <source>
        <dbReference type="ARBA" id="ARBA00008610"/>
    </source>
</evidence>
<evidence type="ECO:0000256" key="4">
    <source>
        <dbReference type="ARBA" id="ARBA00022729"/>
    </source>
</evidence>
<dbReference type="RefSeq" id="WP_353530027.1">
    <property type="nucleotide sequence ID" value="NZ_JBBMEX010000002.1"/>
</dbReference>
<dbReference type="Pfam" id="PF02608">
    <property type="entry name" value="Bmp"/>
    <property type="match status" value="1"/>
</dbReference>
<gene>
    <name evidence="9" type="ORF">WMO43_03680</name>
</gene>
<protein>
    <submittedName>
        <fullName evidence="9">BMP family ABC transporter substrate-binding protein</fullName>
    </submittedName>
</protein>
<proteinExistence type="inferred from homology"/>
<dbReference type="InterPro" id="IPR050957">
    <property type="entry name" value="BMP_lipoprotein"/>
</dbReference>
<evidence type="ECO:0000313" key="10">
    <source>
        <dbReference type="Proteomes" id="UP001454489"/>
    </source>
</evidence>
<evidence type="ECO:0000256" key="6">
    <source>
        <dbReference type="ARBA" id="ARBA00023288"/>
    </source>
</evidence>
<reference evidence="9 10" key="1">
    <citation type="submission" date="2024-03" db="EMBL/GenBank/DDBJ databases">
        <title>Human intestinal bacterial collection.</title>
        <authorList>
            <person name="Pauvert C."/>
            <person name="Hitch T.C.A."/>
            <person name="Clavel T."/>
        </authorList>
    </citation>
    <scope>NUCLEOTIDE SEQUENCE [LARGE SCALE GENOMIC DNA]</scope>
    <source>
        <strain evidence="9 10">CLA-AA-H185</strain>
    </source>
</reference>
<accession>A0ABV1HB96</accession>
<feature type="chain" id="PRO_5045728263" evidence="7">
    <location>
        <begin position="25"/>
        <end position="379"/>
    </location>
</feature>
<dbReference type="InterPro" id="IPR028082">
    <property type="entry name" value="Peripla_BP_I"/>
</dbReference>
<evidence type="ECO:0000256" key="3">
    <source>
        <dbReference type="ARBA" id="ARBA00022475"/>
    </source>
</evidence>
<dbReference type="PROSITE" id="PS51257">
    <property type="entry name" value="PROKAR_LIPOPROTEIN"/>
    <property type="match status" value="1"/>
</dbReference>
<feature type="signal peptide" evidence="7">
    <location>
        <begin position="1"/>
        <end position="24"/>
    </location>
</feature>
<dbReference type="Gene3D" id="3.40.50.2300">
    <property type="match status" value="2"/>
</dbReference>
<keyword evidence="6" id="KW-0449">Lipoprotein</keyword>